<dbReference type="NCBIfam" id="TIGR01509">
    <property type="entry name" value="HAD-SF-IA-v3"/>
    <property type="match status" value="1"/>
</dbReference>
<evidence type="ECO:0000256" key="3">
    <source>
        <dbReference type="ARBA" id="ARBA00022842"/>
    </source>
</evidence>
<organism evidence="4 5">
    <name type="scientific">Saccharopolyspora cebuensis</name>
    <dbReference type="NCBI Taxonomy" id="418759"/>
    <lineage>
        <taxon>Bacteria</taxon>
        <taxon>Bacillati</taxon>
        <taxon>Actinomycetota</taxon>
        <taxon>Actinomycetes</taxon>
        <taxon>Pseudonocardiales</taxon>
        <taxon>Pseudonocardiaceae</taxon>
        <taxon>Saccharopolyspora</taxon>
    </lineage>
</organism>
<dbReference type="GO" id="GO:0016787">
    <property type="term" value="F:hydrolase activity"/>
    <property type="evidence" value="ECO:0007669"/>
    <property type="project" value="UniProtKB-KW"/>
</dbReference>
<dbReference type="InterPro" id="IPR023214">
    <property type="entry name" value="HAD_sf"/>
</dbReference>
<dbReference type="EC" id="3.1.3.-" evidence="4"/>
<dbReference type="InterPro" id="IPR036412">
    <property type="entry name" value="HAD-like_sf"/>
</dbReference>
<protein>
    <submittedName>
        <fullName evidence="4">HAD family hydrolase</fullName>
        <ecNumber evidence="4">3.1.3.-</ecNumber>
    </submittedName>
</protein>
<keyword evidence="3" id="KW-0460">Magnesium</keyword>
<name>A0ABV4CHA3_9PSEU</name>
<comment type="cofactor">
    <cofactor evidence="1">
        <name>Mg(2+)</name>
        <dbReference type="ChEBI" id="CHEBI:18420"/>
    </cofactor>
</comment>
<dbReference type="Gene3D" id="3.40.50.1000">
    <property type="entry name" value="HAD superfamily/HAD-like"/>
    <property type="match status" value="1"/>
</dbReference>
<sequence>MAEPSRTTGQIKAVCLDIDDTLVDSERASREGLRALVGTDRAWQVWRRITDEHFGDHAAGDGDFDATSAARTRAFFAAFGHEIDDAELARRESDRMAAMRRAWRLFDDALPCLDWLRATGLRLVAITNAPSAYQRRKMADVGLAGTFDTVLLSEEVGAAKPDPRIFAAACGGLGLRPEEVVHVGDRLDADAVGAVRAGMHGVWLDRRDTGRAAPDGVRVISSLFDLPELLVCDLPAVPRPAAAPAVVGEVVGLSR</sequence>
<dbReference type="SFLD" id="SFLDG01129">
    <property type="entry name" value="C1.5:_HAD__Beta-PGM__Phosphata"/>
    <property type="match status" value="1"/>
</dbReference>
<evidence type="ECO:0000313" key="4">
    <source>
        <dbReference type="EMBL" id="MEY8038799.1"/>
    </source>
</evidence>
<dbReference type="PANTHER" id="PTHR46470:SF4">
    <property type="entry name" value="5-AMINO-6-(5-PHOSPHO-D-RIBITYLAMINO)URACIL PHOSPHATASE YIGB"/>
    <property type="match status" value="1"/>
</dbReference>
<dbReference type="NCBIfam" id="TIGR01549">
    <property type="entry name" value="HAD-SF-IA-v1"/>
    <property type="match status" value="1"/>
</dbReference>
<gene>
    <name evidence="4" type="ORF">AB8O55_05265</name>
</gene>
<dbReference type="InterPro" id="IPR051400">
    <property type="entry name" value="HAD-like_hydrolase"/>
</dbReference>
<dbReference type="SFLD" id="SFLDS00003">
    <property type="entry name" value="Haloacid_Dehalogenase"/>
    <property type="match status" value="1"/>
</dbReference>
<accession>A0ABV4CHA3</accession>
<evidence type="ECO:0000313" key="5">
    <source>
        <dbReference type="Proteomes" id="UP001564626"/>
    </source>
</evidence>
<dbReference type="Proteomes" id="UP001564626">
    <property type="component" value="Unassembled WGS sequence"/>
</dbReference>
<keyword evidence="2 4" id="KW-0378">Hydrolase</keyword>
<keyword evidence="5" id="KW-1185">Reference proteome</keyword>
<comment type="caution">
    <text evidence="4">The sequence shown here is derived from an EMBL/GenBank/DDBJ whole genome shotgun (WGS) entry which is preliminary data.</text>
</comment>
<dbReference type="PRINTS" id="PR00413">
    <property type="entry name" value="HADHALOGNASE"/>
</dbReference>
<dbReference type="InterPro" id="IPR006439">
    <property type="entry name" value="HAD-SF_hydro_IA"/>
</dbReference>
<dbReference type="RefSeq" id="WP_345367752.1">
    <property type="nucleotide sequence ID" value="NZ_BAABII010000019.1"/>
</dbReference>
<dbReference type="Gene3D" id="1.20.120.710">
    <property type="entry name" value="Haloacid dehalogenase hydrolase-like domain"/>
    <property type="match status" value="1"/>
</dbReference>
<dbReference type="PANTHER" id="PTHR46470">
    <property type="entry name" value="N-ACYLNEURAMINATE-9-PHOSPHATASE"/>
    <property type="match status" value="1"/>
</dbReference>
<proteinExistence type="predicted"/>
<dbReference type="SUPFAM" id="SSF56784">
    <property type="entry name" value="HAD-like"/>
    <property type="match status" value="1"/>
</dbReference>
<reference evidence="4 5" key="1">
    <citation type="submission" date="2024-08" db="EMBL/GenBank/DDBJ databases">
        <title>Genome mining of Saccharopolyspora cebuensis PGLac3 from Nigerian medicinal plant.</title>
        <authorList>
            <person name="Ezeobiora C.E."/>
            <person name="Igbokwe N.H."/>
            <person name="Amin D.H."/>
            <person name="Mendie U.E."/>
        </authorList>
    </citation>
    <scope>NUCLEOTIDE SEQUENCE [LARGE SCALE GENOMIC DNA]</scope>
    <source>
        <strain evidence="4 5">PGLac3</strain>
    </source>
</reference>
<evidence type="ECO:0000256" key="2">
    <source>
        <dbReference type="ARBA" id="ARBA00022801"/>
    </source>
</evidence>
<dbReference type="Pfam" id="PF00702">
    <property type="entry name" value="Hydrolase"/>
    <property type="match status" value="1"/>
</dbReference>
<dbReference type="EMBL" id="JBGEHV010000006">
    <property type="protein sequence ID" value="MEY8038799.1"/>
    <property type="molecule type" value="Genomic_DNA"/>
</dbReference>
<evidence type="ECO:0000256" key="1">
    <source>
        <dbReference type="ARBA" id="ARBA00001946"/>
    </source>
</evidence>